<proteinExistence type="predicted"/>
<dbReference type="Gene3D" id="2.40.37.10">
    <property type="entry name" value="Lyase, Ornithine Decarboxylase, Chain A, domain 1"/>
    <property type="match status" value="1"/>
</dbReference>
<feature type="domain" description="Alanine racemase C-terminal" evidence="7">
    <location>
        <begin position="289"/>
        <end position="390"/>
    </location>
</feature>
<dbReference type="GO" id="GO:0030170">
    <property type="term" value="F:pyridoxal phosphate binding"/>
    <property type="evidence" value="ECO:0007669"/>
    <property type="project" value="TreeGrafter"/>
</dbReference>
<evidence type="ECO:0000259" key="7">
    <source>
        <dbReference type="SMART" id="SM01005"/>
    </source>
</evidence>
<dbReference type="GO" id="GO:0030632">
    <property type="term" value="P:D-alanine biosynthetic process"/>
    <property type="evidence" value="ECO:0007669"/>
    <property type="project" value="TreeGrafter"/>
</dbReference>
<comment type="caution">
    <text evidence="8">The sequence shown here is derived from an EMBL/GenBank/DDBJ whole genome shotgun (WGS) entry which is preliminary data.</text>
</comment>
<gene>
    <name evidence="8" type="primary">alr</name>
    <name evidence="8" type="ORF">KC729_17970</name>
</gene>
<dbReference type="Pfam" id="PF01168">
    <property type="entry name" value="Ala_racemase_N"/>
    <property type="match status" value="1"/>
</dbReference>
<organism evidence="8 9">
    <name type="scientific">Eiseniibacteriota bacterium</name>
    <dbReference type="NCBI Taxonomy" id="2212470"/>
    <lineage>
        <taxon>Bacteria</taxon>
        <taxon>Candidatus Eiseniibacteriota</taxon>
    </lineage>
</organism>
<dbReference type="GO" id="GO:0005829">
    <property type="term" value="C:cytosol"/>
    <property type="evidence" value="ECO:0007669"/>
    <property type="project" value="TreeGrafter"/>
</dbReference>
<evidence type="ECO:0000313" key="9">
    <source>
        <dbReference type="Proteomes" id="UP000697710"/>
    </source>
</evidence>
<dbReference type="NCBIfam" id="TIGR00492">
    <property type="entry name" value="alr"/>
    <property type="match status" value="1"/>
</dbReference>
<feature type="binding site" evidence="5">
    <location>
        <position position="358"/>
    </location>
    <ligand>
        <name>substrate</name>
    </ligand>
</feature>
<dbReference type="PROSITE" id="PS00395">
    <property type="entry name" value="ALANINE_RACEMASE"/>
    <property type="match status" value="1"/>
</dbReference>
<name>A0A956RR25_UNCEI</name>
<dbReference type="Gene3D" id="3.20.20.10">
    <property type="entry name" value="Alanine racemase"/>
    <property type="match status" value="1"/>
</dbReference>
<evidence type="ECO:0000256" key="6">
    <source>
        <dbReference type="SAM" id="MobiDB-lite"/>
    </source>
</evidence>
<evidence type="ECO:0000256" key="3">
    <source>
        <dbReference type="ARBA" id="ARBA00023235"/>
    </source>
</evidence>
<dbReference type="Pfam" id="PF00842">
    <property type="entry name" value="Ala_racemase_C"/>
    <property type="match status" value="1"/>
</dbReference>
<reference evidence="8" key="2">
    <citation type="journal article" date="2021" name="Microbiome">
        <title>Successional dynamics and alternative stable states in a saline activated sludge microbial community over 9 years.</title>
        <authorList>
            <person name="Wang Y."/>
            <person name="Ye J."/>
            <person name="Ju F."/>
            <person name="Liu L."/>
            <person name="Boyd J.A."/>
            <person name="Deng Y."/>
            <person name="Parks D.H."/>
            <person name="Jiang X."/>
            <person name="Yin X."/>
            <person name="Woodcroft B.J."/>
            <person name="Tyson G.W."/>
            <person name="Hugenholtz P."/>
            <person name="Polz M.F."/>
            <person name="Zhang T."/>
        </authorList>
    </citation>
    <scope>NUCLEOTIDE SEQUENCE</scope>
    <source>
        <strain evidence="8">HKST-UBA01</strain>
    </source>
</reference>
<dbReference type="CDD" id="cd00430">
    <property type="entry name" value="PLPDE_III_AR"/>
    <property type="match status" value="1"/>
</dbReference>
<dbReference type="SUPFAM" id="SSF50621">
    <property type="entry name" value="Alanine racemase C-terminal domain-like"/>
    <property type="match status" value="1"/>
</dbReference>
<dbReference type="SUPFAM" id="SSF51419">
    <property type="entry name" value="PLP-binding barrel"/>
    <property type="match status" value="1"/>
</dbReference>
<dbReference type="InterPro" id="IPR009006">
    <property type="entry name" value="Ala_racemase/Decarboxylase_C"/>
</dbReference>
<dbReference type="InterPro" id="IPR029066">
    <property type="entry name" value="PLP-binding_barrel"/>
</dbReference>
<dbReference type="EMBL" id="JAGQHR010000754">
    <property type="protein sequence ID" value="MCA9729580.1"/>
    <property type="molecule type" value="Genomic_DNA"/>
</dbReference>
<comment type="cofactor">
    <cofactor evidence="1 4">
        <name>pyridoxal 5'-phosphate</name>
        <dbReference type="ChEBI" id="CHEBI:597326"/>
    </cofactor>
</comment>
<dbReference type="SMART" id="SM01005">
    <property type="entry name" value="Ala_racemase_C"/>
    <property type="match status" value="1"/>
</dbReference>
<protein>
    <submittedName>
        <fullName evidence="8">Alanine racemase</fullName>
        <ecNumber evidence="8">5.1.1.1</ecNumber>
    </submittedName>
</protein>
<reference evidence="8" key="1">
    <citation type="submission" date="2020-04" db="EMBL/GenBank/DDBJ databases">
        <authorList>
            <person name="Zhang T."/>
        </authorList>
    </citation>
    <scope>NUCLEOTIDE SEQUENCE</scope>
    <source>
        <strain evidence="8">HKST-UBA01</strain>
    </source>
</reference>
<dbReference type="PANTHER" id="PTHR30511">
    <property type="entry name" value="ALANINE RACEMASE"/>
    <property type="match status" value="1"/>
</dbReference>
<dbReference type="PRINTS" id="PR00992">
    <property type="entry name" value="ALARACEMASE"/>
</dbReference>
<feature type="modified residue" description="N6-(pyridoxal phosphate)lysine" evidence="4">
    <location>
        <position position="72"/>
    </location>
</feature>
<evidence type="ECO:0000313" key="8">
    <source>
        <dbReference type="EMBL" id="MCA9729580.1"/>
    </source>
</evidence>
<accession>A0A956RR25</accession>
<dbReference type="InterPro" id="IPR001608">
    <property type="entry name" value="Ala_racemase_N"/>
</dbReference>
<evidence type="ECO:0000256" key="2">
    <source>
        <dbReference type="ARBA" id="ARBA00022898"/>
    </source>
</evidence>
<dbReference type="AlphaFoldDB" id="A0A956RR25"/>
<dbReference type="InterPro" id="IPR020622">
    <property type="entry name" value="Ala_racemase_pyridoxalP-BS"/>
</dbReference>
<feature type="non-terminal residue" evidence="8">
    <location>
        <position position="408"/>
    </location>
</feature>
<feature type="region of interest" description="Disordered" evidence="6">
    <location>
        <begin position="1"/>
        <end position="24"/>
    </location>
</feature>
<dbReference type="InterPro" id="IPR000821">
    <property type="entry name" value="Ala_racemase"/>
</dbReference>
<feature type="binding site" evidence="5">
    <location>
        <position position="171"/>
    </location>
    <ligand>
        <name>substrate</name>
    </ligand>
</feature>
<sequence length="408" mass="44706">MQQNSSGSRESAGDSPPVSTGTIASDLSATSLRPGEVRHSSHIELSESALRKNLAFLRERIGPGVILSSVVKANAYGHGIDPFVRLAERLGVRHFSVASGFEASCVLEVASAESTILIMGILYPEDLPWVIGHGIEFYVFDLERLHEAARVARDLGRPARIHLEVETGGNRLGLPPDQLERAAGIFKKHRDTLEFVGLCTHYAGIESLSNQFRIRRQMQRFDELTRRLKAVRCLPRIRHTACSAAALAFPETVMDLVRVGTAQYGLWPSPDIATLVRSQIGDRPGLHRVLSWKTNVMHLKHVAEDEFVGYGTAYQAPRDMMVAVLPVGYGNGMPRDLSNRGQILVRGRKAPIIGLVNMNACMIDVSHIPDVAVGDEVVLVGKQKNSKISIPSSSVFPTAPNDEFVARL</sequence>
<dbReference type="Proteomes" id="UP000697710">
    <property type="component" value="Unassembled WGS sequence"/>
</dbReference>
<evidence type="ECO:0000256" key="1">
    <source>
        <dbReference type="ARBA" id="ARBA00001933"/>
    </source>
</evidence>
<dbReference type="EC" id="5.1.1.1" evidence="8"/>
<evidence type="ECO:0000256" key="5">
    <source>
        <dbReference type="PIRSR" id="PIRSR600821-52"/>
    </source>
</evidence>
<dbReference type="PANTHER" id="PTHR30511:SF0">
    <property type="entry name" value="ALANINE RACEMASE, CATABOLIC-RELATED"/>
    <property type="match status" value="1"/>
</dbReference>
<dbReference type="GO" id="GO:0008784">
    <property type="term" value="F:alanine racemase activity"/>
    <property type="evidence" value="ECO:0007669"/>
    <property type="project" value="UniProtKB-EC"/>
</dbReference>
<keyword evidence="3 8" id="KW-0413">Isomerase</keyword>
<keyword evidence="2 4" id="KW-0663">Pyridoxal phosphate</keyword>
<evidence type="ECO:0000256" key="4">
    <source>
        <dbReference type="PIRSR" id="PIRSR600821-50"/>
    </source>
</evidence>
<dbReference type="InterPro" id="IPR011079">
    <property type="entry name" value="Ala_racemase_C"/>
</dbReference>